<evidence type="ECO:0000313" key="8">
    <source>
        <dbReference type="EMBL" id="CAJ0587919.1"/>
    </source>
</evidence>
<dbReference type="Pfam" id="PF25121">
    <property type="entry name" value="RRM_ESF1"/>
    <property type="match status" value="1"/>
</dbReference>
<feature type="region of interest" description="Disordered" evidence="5">
    <location>
        <begin position="107"/>
        <end position="129"/>
    </location>
</feature>
<dbReference type="GO" id="GO:0006364">
    <property type="term" value="P:rRNA processing"/>
    <property type="evidence" value="ECO:0007669"/>
    <property type="project" value="InterPro"/>
</dbReference>
<protein>
    <recommendedName>
        <fullName evidence="10">NUC153 domain-containing protein</fullName>
    </recommendedName>
</protein>
<evidence type="ECO:0000256" key="3">
    <source>
        <dbReference type="ARBA" id="ARBA00023054"/>
    </source>
</evidence>
<feature type="region of interest" description="Disordered" evidence="5">
    <location>
        <begin position="47"/>
        <end position="95"/>
    </location>
</feature>
<dbReference type="Pfam" id="PF08159">
    <property type="entry name" value="NUC153"/>
    <property type="match status" value="1"/>
</dbReference>
<dbReference type="Proteomes" id="UP001177023">
    <property type="component" value="Unassembled WGS sequence"/>
</dbReference>
<feature type="non-terminal residue" evidence="8">
    <location>
        <position position="1"/>
    </location>
</feature>
<evidence type="ECO:0000256" key="1">
    <source>
        <dbReference type="ARBA" id="ARBA00004604"/>
    </source>
</evidence>
<evidence type="ECO:0000259" key="6">
    <source>
        <dbReference type="Pfam" id="PF08159"/>
    </source>
</evidence>
<dbReference type="AlphaFoldDB" id="A0AA36GJ39"/>
<keyword evidence="4" id="KW-0539">Nucleus</keyword>
<comment type="similarity">
    <text evidence="2">Belongs to the ESF1 family.</text>
</comment>
<organism evidence="8 9">
    <name type="scientific">Mesorhabditis spiculigera</name>
    <dbReference type="NCBI Taxonomy" id="96644"/>
    <lineage>
        <taxon>Eukaryota</taxon>
        <taxon>Metazoa</taxon>
        <taxon>Ecdysozoa</taxon>
        <taxon>Nematoda</taxon>
        <taxon>Chromadorea</taxon>
        <taxon>Rhabditida</taxon>
        <taxon>Rhabditina</taxon>
        <taxon>Rhabditomorpha</taxon>
        <taxon>Rhabditoidea</taxon>
        <taxon>Rhabditidae</taxon>
        <taxon>Mesorhabditinae</taxon>
        <taxon>Mesorhabditis</taxon>
    </lineage>
</organism>
<accession>A0AA36GJ39</accession>
<evidence type="ECO:0000313" key="9">
    <source>
        <dbReference type="Proteomes" id="UP001177023"/>
    </source>
</evidence>
<keyword evidence="9" id="KW-1185">Reference proteome</keyword>
<reference evidence="8" key="1">
    <citation type="submission" date="2023-06" db="EMBL/GenBank/DDBJ databases">
        <authorList>
            <person name="Delattre M."/>
        </authorList>
    </citation>
    <scope>NUCLEOTIDE SEQUENCE</scope>
    <source>
        <strain evidence="8">AF72</strain>
    </source>
</reference>
<feature type="compositionally biased region" description="Acidic residues" evidence="5">
    <location>
        <begin position="349"/>
        <end position="358"/>
    </location>
</feature>
<comment type="subcellular location">
    <subcellularLocation>
        <location evidence="1">Nucleus</location>
        <location evidence="1">Nucleolus</location>
    </subcellularLocation>
</comment>
<feature type="compositionally biased region" description="Acidic residues" evidence="5">
    <location>
        <begin position="47"/>
        <end position="57"/>
    </location>
</feature>
<evidence type="ECO:0000256" key="2">
    <source>
        <dbReference type="ARBA" id="ARBA00009087"/>
    </source>
</evidence>
<feature type="compositionally biased region" description="Acidic residues" evidence="5">
    <location>
        <begin position="397"/>
        <end position="408"/>
    </location>
</feature>
<feature type="compositionally biased region" description="Basic and acidic residues" evidence="5">
    <location>
        <begin position="443"/>
        <end position="460"/>
    </location>
</feature>
<feature type="region of interest" description="Disordered" evidence="5">
    <location>
        <begin position="443"/>
        <end position="480"/>
    </location>
</feature>
<feature type="domain" description="ESF1 RRM" evidence="7">
    <location>
        <begin position="146"/>
        <end position="283"/>
    </location>
</feature>
<dbReference type="EMBL" id="CATQJA010002710">
    <property type="protein sequence ID" value="CAJ0587919.1"/>
    <property type="molecule type" value="Genomic_DNA"/>
</dbReference>
<dbReference type="PANTHER" id="PTHR12202:SF0">
    <property type="entry name" value="ESF1 HOMOLOG"/>
    <property type="match status" value="1"/>
</dbReference>
<dbReference type="InterPro" id="IPR012580">
    <property type="entry name" value="NUC153"/>
</dbReference>
<proteinExistence type="inferred from homology"/>
<dbReference type="InterPro" id="IPR039754">
    <property type="entry name" value="Esf1"/>
</dbReference>
<dbReference type="GO" id="GO:0003723">
    <property type="term" value="F:RNA binding"/>
    <property type="evidence" value="ECO:0007669"/>
    <property type="project" value="TreeGrafter"/>
</dbReference>
<gene>
    <name evidence="8" type="ORF">MSPICULIGERA_LOCUS25872</name>
</gene>
<evidence type="ECO:0000256" key="4">
    <source>
        <dbReference type="ARBA" id="ARBA00023242"/>
    </source>
</evidence>
<dbReference type="GO" id="GO:0005730">
    <property type="term" value="C:nucleolus"/>
    <property type="evidence" value="ECO:0007669"/>
    <property type="project" value="UniProtKB-SubCell"/>
</dbReference>
<feature type="compositionally biased region" description="Acidic residues" evidence="5">
    <location>
        <begin position="115"/>
        <end position="129"/>
    </location>
</feature>
<feature type="region of interest" description="Disordered" evidence="5">
    <location>
        <begin position="525"/>
        <end position="573"/>
    </location>
</feature>
<dbReference type="PANTHER" id="PTHR12202">
    <property type="entry name" value="ESF1 HOMOLOG"/>
    <property type="match status" value="1"/>
</dbReference>
<keyword evidence="3" id="KW-0175">Coiled coil</keyword>
<dbReference type="InterPro" id="IPR056750">
    <property type="entry name" value="RRM_ESF1"/>
</dbReference>
<sequence length="573" mass="64744">MLVVVDQRFTDALKSERFQNRAKVDKYGRTLKKSKNAVADEMAEMYEFEGKEEPEEEPAAKPPKAKKMKKTKEVDVEPIASSSGEEDSDVEEEKPLNLDLARGHCDILSSSGDSSDSEEEQLGELDGENWDELDKDARRVEWSSPRLAICNLDWDNLCSEDLFILCRSFAKDEKAVKSLTIYLSDFGQERLKAEETAGPQVVNVVDDQQQGRWSEADKKKRTNQAIRQYELDRLRYYYAVLVCDSAETATVIYEQCDGHEFENSGMRLDMRFVPDETEFDESRAKEQITGEQLNLEKYKPKDFISKASSNTTAEIAWDENNPSRVRKFKDAFDDGFDLDRAGKGLIASSEEESDFEEEGAPKRDDRINILMQAAGIEKGEKDMEIEWEPPEAHENSEESGDEESEADGSEGSGSEMEDEEEDGGKAPKKKKWLAYLERRRELRHERKQKAREEKESGRPVDEEEPILAKGKKAQKKPKITDDVVEKVASDPRFASLFSKSEFAIEKSSKNFKDRSLVDKQVAARKAQMADEDRRAKATAGADGSGLGSESRSLLDKLKKKTAVGGMKRGPPAL</sequence>
<comment type="caution">
    <text evidence="8">The sequence shown here is derived from an EMBL/GenBank/DDBJ whole genome shotgun (WGS) entry which is preliminary data.</text>
</comment>
<feature type="domain" description="NUC153" evidence="6">
    <location>
        <begin position="490"/>
        <end position="512"/>
    </location>
</feature>
<evidence type="ECO:0008006" key="10">
    <source>
        <dbReference type="Google" id="ProtNLM"/>
    </source>
</evidence>
<evidence type="ECO:0000259" key="7">
    <source>
        <dbReference type="Pfam" id="PF25121"/>
    </source>
</evidence>
<feature type="compositionally biased region" description="Basic and acidic residues" evidence="5">
    <location>
        <begin position="377"/>
        <end position="396"/>
    </location>
</feature>
<evidence type="ECO:0000256" key="5">
    <source>
        <dbReference type="SAM" id="MobiDB-lite"/>
    </source>
</evidence>
<name>A0AA36GJ39_9BILA</name>
<feature type="region of interest" description="Disordered" evidence="5">
    <location>
        <begin position="344"/>
        <end position="431"/>
    </location>
</feature>